<feature type="region of interest" description="Disordered" evidence="1">
    <location>
        <begin position="298"/>
        <end position="318"/>
    </location>
</feature>
<organism evidence="2">
    <name type="scientific">Heterosigma akashiwo</name>
    <name type="common">Chromophytic alga</name>
    <name type="synonym">Heterosigma carterae</name>
    <dbReference type="NCBI Taxonomy" id="2829"/>
    <lineage>
        <taxon>Eukaryota</taxon>
        <taxon>Sar</taxon>
        <taxon>Stramenopiles</taxon>
        <taxon>Ochrophyta</taxon>
        <taxon>Raphidophyceae</taxon>
        <taxon>Chattonellales</taxon>
        <taxon>Chattonellaceae</taxon>
        <taxon>Heterosigma</taxon>
    </lineage>
</organism>
<protein>
    <submittedName>
        <fullName evidence="2">Uncharacterized protein</fullName>
    </submittedName>
</protein>
<evidence type="ECO:0000313" key="2">
    <source>
        <dbReference type="EMBL" id="CAE0632902.1"/>
    </source>
</evidence>
<reference evidence="2" key="1">
    <citation type="submission" date="2021-01" db="EMBL/GenBank/DDBJ databases">
        <authorList>
            <person name="Corre E."/>
            <person name="Pelletier E."/>
            <person name="Niang G."/>
            <person name="Scheremetjew M."/>
            <person name="Finn R."/>
            <person name="Kale V."/>
            <person name="Holt S."/>
            <person name="Cochrane G."/>
            <person name="Meng A."/>
            <person name="Brown T."/>
            <person name="Cohen L."/>
        </authorList>
    </citation>
    <scope>NUCLEOTIDE SEQUENCE</scope>
    <source>
        <strain evidence="2">CCMP3107</strain>
    </source>
</reference>
<dbReference type="AlphaFoldDB" id="A0A7S3XUW6"/>
<gene>
    <name evidence="2" type="ORF">HAKA00212_LOCUS11614</name>
</gene>
<dbReference type="EMBL" id="HBIU01025142">
    <property type="protein sequence ID" value="CAE0632902.1"/>
    <property type="molecule type" value="Transcribed_RNA"/>
</dbReference>
<name>A0A7S3XUW6_HETAK</name>
<dbReference type="CDD" id="cd15489">
    <property type="entry name" value="PHD_SF"/>
    <property type="match status" value="1"/>
</dbReference>
<evidence type="ECO:0000256" key="1">
    <source>
        <dbReference type="SAM" id="MobiDB-lite"/>
    </source>
</evidence>
<proteinExistence type="predicted"/>
<sequence>MIQCDNCECWVHVMCDGPWIFGADHGNKDSCSGVAAAGHQTTLQSCSSEKQDVALCMQDLLVAITERSQRSHEVSLCLEEVLECVVENAQRREAVSSCLDQVLTTIVENFGHPPDSGSSSLLFSPALRGKCEQRRSAGSDSLVLKIVYQKEERRSSGRKTKESKVHLESYKGIQSTFPLKRRRMARKTKAVERLSYSCLGTSNPLIQRERRAWTLPLNADAMHFDSLAQSWLEESFSGVQHYFQARRKTRRPRQRPRERLSYSLLGHSDQLVRPQKKIKRWKLPLYAHNEDFDERVEEWLDSSSSSESEDDGKGYHPPRQIIQEGILAACENSAGHRDVQGPADDHHANRDEKLQGLEYLCPRCRSCQTSHEKKVLSVGVEGSLPQQPHTVEEQTTLLGASVSSGHQFTCSLVEEHDRGYGSSDMPPIMNDFDSVVLEESLRKWTFKKRQKISKEGFILDGFNNEARPTAAVGKQALDHAKTAPLDPKAMVPLENERQNHQGTEIELGTNTYGISSSQGGAAFHNCSQRHQVLVRDHHQSASPCLQPIQRDQLSLHHQITQIEPNHWNYYSSKLHHHYLHANLRLSCQQRAHIPYVLSDVQEEALLGSSTSSNIAPYDCSLPEAVQSPCLPYSLAVAHPFRMNSVRNAPMPYSLGAMMMPGHHSSMTGGLHHWNDQTIVSGAGLVRNGSLHSSETTWQGCAGQQDHQITLPLLSVAAGTSGVVHSTALLSSAPPEVVFRPNVAAPADLVPGAADDCSFHQPVQLQSHFATTSSQSRGDNYSGLKLALSCFRSTTV</sequence>
<accession>A0A7S3XUW6</accession>